<dbReference type="Proteomes" id="UP000182725">
    <property type="component" value="Unassembled WGS sequence"/>
</dbReference>
<dbReference type="AlphaFoldDB" id="A0A1H5KHB9"/>
<sequence length="173" mass="18678">MFGRIMILIAQLVFAIAVASSDGLLLKWGKYIAPTLLIFLVVLSAREVFFGADAIWPRNNGETTRLEAINYFIDNIRVRAMATTGYSITLGVLAGFCVVSSLFLWSRGRTFLTLIAVASGGGVMVMAGSRTAILATLAVSLIWIMTLGGVEKTCIGTPGPVIGDFSLRDLWKR</sequence>
<dbReference type="EMBL" id="FNTV01000001">
    <property type="protein sequence ID" value="SEE64080.1"/>
    <property type="molecule type" value="Genomic_DNA"/>
</dbReference>
<protein>
    <submittedName>
        <fullName evidence="2">Uncharacterized protein</fullName>
    </submittedName>
</protein>
<keyword evidence="1" id="KW-0812">Transmembrane</keyword>
<feature type="transmembrane region" description="Helical" evidence="1">
    <location>
        <begin position="111"/>
        <end position="144"/>
    </location>
</feature>
<gene>
    <name evidence="2" type="ORF">SAMN04489740_2010</name>
</gene>
<accession>A0A1H5KHB9</accession>
<evidence type="ECO:0000256" key="1">
    <source>
        <dbReference type="SAM" id="Phobius"/>
    </source>
</evidence>
<feature type="transmembrane region" description="Helical" evidence="1">
    <location>
        <begin position="85"/>
        <end position="105"/>
    </location>
</feature>
<evidence type="ECO:0000313" key="2">
    <source>
        <dbReference type="EMBL" id="SEE64080.1"/>
    </source>
</evidence>
<keyword evidence="1" id="KW-1133">Transmembrane helix</keyword>
<organism evidence="2 3">
    <name type="scientific">Arthrobacter alpinus</name>
    <dbReference type="NCBI Taxonomy" id="656366"/>
    <lineage>
        <taxon>Bacteria</taxon>
        <taxon>Bacillati</taxon>
        <taxon>Actinomycetota</taxon>
        <taxon>Actinomycetes</taxon>
        <taxon>Micrococcales</taxon>
        <taxon>Micrococcaceae</taxon>
        <taxon>Arthrobacter</taxon>
    </lineage>
</organism>
<keyword evidence="1" id="KW-0472">Membrane</keyword>
<feature type="transmembrane region" description="Helical" evidence="1">
    <location>
        <begin position="31"/>
        <end position="49"/>
    </location>
</feature>
<reference evidence="2 3" key="1">
    <citation type="submission" date="2016-10" db="EMBL/GenBank/DDBJ databases">
        <authorList>
            <person name="de Groot N.N."/>
        </authorList>
    </citation>
    <scope>NUCLEOTIDE SEQUENCE [LARGE SCALE GENOMIC DNA]</scope>
    <source>
        <strain evidence="2 3">DSM 22274</strain>
    </source>
</reference>
<proteinExistence type="predicted"/>
<name>A0A1H5KHB9_9MICC</name>
<evidence type="ECO:0000313" key="3">
    <source>
        <dbReference type="Proteomes" id="UP000182725"/>
    </source>
</evidence>